<evidence type="ECO:0000256" key="1">
    <source>
        <dbReference type="ARBA" id="ARBA00005101"/>
    </source>
</evidence>
<dbReference type="EMBL" id="JAHQCR010000030">
    <property type="protein sequence ID" value="MBU9721100.1"/>
    <property type="molecule type" value="Genomic_DNA"/>
</dbReference>
<evidence type="ECO:0000259" key="5">
    <source>
        <dbReference type="Pfam" id="PF00850"/>
    </source>
</evidence>
<dbReference type="InterPro" id="IPR037138">
    <property type="entry name" value="His_deacetylse_dom_sf"/>
</dbReference>
<gene>
    <name evidence="6" type="ORF">KS407_06530</name>
</gene>
<dbReference type="InterPro" id="IPR000286">
    <property type="entry name" value="HDACs"/>
</dbReference>
<evidence type="ECO:0000313" key="6">
    <source>
        <dbReference type="EMBL" id="MBU9721100.1"/>
    </source>
</evidence>
<dbReference type="RefSeq" id="WP_088076234.1">
    <property type="nucleotide sequence ID" value="NZ_JAHQCR010000030.1"/>
</dbReference>
<evidence type="ECO:0000256" key="4">
    <source>
        <dbReference type="ARBA" id="ARBA00022627"/>
    </source>
</evidence>
<proteinExistence type="inferred from homology"/>
<dbReference type="InterPro" id="IPR003085">
    <property type="entry name" value="AcuC"/>
</dbReference>
<reference evidence="6 7" key="1">
    <citation type="submission" date="2021-06" db="EMBL/GenBank/DDBJ databases">
        <title>Bacillus sp. RD4P76, an endophyte from a halophyte.</title>
        <authorList>
            <person name="Sun J.-Q."/>
        </authorList>
    </citation>
    <scope>NUCLEOTIDE SEQUENCE [LARGE SCALE GENOMIC DNA]</scope>
    <source>
        <strain evidence="6 7">JCM 17098</strain>
    </source>
</reference>
<dbReference type="PRINTS" id="PR01270">
    <property type="entry name" value="HDASUPER"/>
</dbReference>
<accession>A0ABS6JRD1</accession>
<feature type="domain" description="Histone deacetylase" evidence="5">
    <location>
        <begin position="22"/>
        <end position="318"/>
    </location>
</feature>
<sequence length="393" mass="44957">MKKDAAYIFSPEQLTYKFSEEHPFNQKRLLLTHDLLHKVSALDSNQIFPARKATDEELKLVHDKDYVEAVKKASEGYNPSSYKTTYGIGTDDTPSFLKMHDAAAWLVGGTLAAVDLVFEHGYKHALNLGGGLHHGFRGKASGFCVYNDSSIAIEYMRRKYKAKVLYVDTDAHHGDGVQWAFYNDPNVCTLSLHESGRFLFPGTGHVNERGHGEGSGYSFNVPLEAFTEDDSFLESYEKSFREVVEYFRPDVIITQNGADAHYYDPLTHLCGTMKTYHYIPKLAHELAHQYCEGRWIAVGGGGYDIWRVVPRAWAAIWLEMTGKTSVTKNPIPESWLQRWSKEAPVDLPIHWYDEENFYPEIPRKQEITKKNERTVLKSLKPIYDTENENKMQL</sequence>
<evidence type="ECO:0000256" key="3">
    <source>
        <dbReference type="ARBA" id="ARBA00020218"/>
    </source>
</evidence>
<protein>
    <recommendedName>
        <fullName evidence="3">Acetoin utilization protein AcuC</fullName>
    </recommendedName>
</protein>
<keyword evidence="4" id="KW-0006">Acetoin catabolism</keyword>
<dbReference type="PANTHER" id="PTHR10625">
    <property type="entry name" value="HISTONE DEACETYLASE HDAC1-RELATED"/>
    <property type="match status" value="1"/>
</dbReference>
<keyword evidence="7" id="KW-1185">Reference proteome</keyword>
<name>A0ABS6JRD1_9BACI</name>
<dbReference type="InterPro" id="IPR023801">
    <property type="entry name" value="His_deacetylse_dom"/>
</dbReference>
<evidence type="ECO:0000256" key="2">
    <source>
        <dbReference type="ARBA" id="ARBA00005947"/>
    </source>
</evidence>
<comment type="caution">
    <text evidence="6">The sequence shown here is derived from an EMBL/GenBank/DDBJ whole genome shotgun (WGS) entry which is preliminary data.</text>
</comment>
<dbReference type="Proteomes" id="UP000790580">
    <property type="component" value="Unassembled WGS sequence"/>
</dbReference>
<organism evidence="6 7">
    <name type="scientific">Evansella alkalicola</name>
    <dbReference type="NCBI Taxonomy" id="745819"/>
    <lineage>
        <taxon>Bacteria</taxon>
        <taxon>Bacillati</taxon>
        <taxon>Bacillota</taxon>
        <taxon>Bacilli</taxon>
        <taxon>Bacillales</taxon>
        <taxon>Bacillaceae</taxon>
        <taxon>Evansella</taxon>
    </lineage>
</organism>
<dbReference type="PRINTS" id="PR01272">
    <property type="entry name" value="ACUCPROTEIN"/>
</dbReference>
<dbReference type="Gene3D" id="3.40.800.20">
    <property type="entry name" value="Histone deacetylase domain"/>
    <property type="match status" value="1"/>
</dbReference>
<evidence type="ECO:0000313" key="7">
    <source>
        <dbReference type="Proteomes" id="UP000790580"/>
    </source>
</evidence>
<comment type="similarity">
    <text evidence="2">Belongs to the histone deacetylase family.</text>
</comment>
<dbReference type="CDD" id="cd09994">
    <property type="entry name" value="HDAC_AcuC_like"/>
    <property type="match status" value="1"/>
</dbReference>
<comment type="pathway">
    <text evidence="1">Ketone degradation; acetoin degradation.</text>
</comment>
<dbReference type="InterPro" id="IPR023696">
    <property type="entry name" value="Ureohydrolase_dom_sf"/>
</dbReference>
<dbReference type="PANTHER" id="PTHR10625:SF10">
    <property type="entry name" value="HISTONE DEACETYLASE HDAC1"/>
    <property type="match status" value="1"/>
</dbReference>
<dbReference type="SUPFAM" id="SSF52768">
    <property type="entry name" value="Arginase/deacetylase"/>
    <property type="match status" value="1"/>
</dbReference>
<dbReference type="Pfam" id="PF00850">
    <property type="entry name" value="Hist_deacetyl"/>
    <property type="match status" value="1"/>
</dbReference>